<feature type="transmembrane region" description="Helical" evidence="1">
    <location>
        <begin position="32"/>
        <end position="50"/>
    </location>
</feature>
<keyword evidence="3" id="KW-1185">Reference proteome</keyword>
<accession>A0ABR7A5T7</accession>
<keyword evidence="1" id="KW-0812">Transmembrane</keyword>
<sequence>MLNEYLGEGKIFVLEGVYLFGFAQVRSLSSTLASFLSFRAVTVAFCVLWIRLDDLDIGFGFSIASQFKIDLMIDGSSAICFNIFALAMIFFLDVG</sequence>
<reference evidence="2 3" key="1">
    <citation type="submission" date="2020-08" db="EMBL/GenBank/DDBJ databases">
        <title>Novel species isolated from subtropical streams in China.</title>
        <authorList>
            <person name="Lu H."/>
        </authorList>
    </citation>
    <scope>NUCLEOTIDE SEQUENCE [LARGE SCALE GENOMIC DNA]</scope>
    <source>
        <strain evidence="2 3">CY22W</strain>
    </source>
</reference>
<evidence type="ECO:0000313" key="2">
    <source>
        <dbReference type="EMBL" id="MBC3932243.1"/>
    </source>
</evidence>
<name>A0ABR7A5T7_9BURK</name>
<gene>
    <name evidence="2" type="ORF">H8K43_11195</name>
</gene>
<evidence type="ECO:0000313" key="3">
    <source>
        <dbReference type="Proteomes" id="UP000654304"/>
    </source>
</evidence>
<dbReference type="RefSeq" id="WP_186903910.1">
    <property type="nucleotide sequence ID" value="NZ_JACOGD010000005.1"/>
</dbReference>
<dbReference type="EMBL" id="JACOGD010000005">
    <property type="protein sequence ID" value="MBC3932243.1"/>
    <property type="molecule type" value="Genomic_DNA"/>
</dbReference>
<feature type="transmembrane region" description="Helical" evidence="1">
    <location>
        <begin position="71"/>
        <end position="92"/>
    </location>
</feature>
<comment type="caution">
    <text evidence="2">The sequence shown here is derived from an EMBL/GenBank/DDBJ whole genome shotgun (WGS) entry which is preliminary data.</text>
</comment>
<protein>
    <submittedName>
        <fullName evidence="2">Uncharacterized protein</fullName>
    </submittedName>
</protein>
<organism evidence="2 3">
    <name type="scientific">Undibacterium curvum</name>
    <dbReference type="NCBI Taxonomy" id="2762294"/>
    <lineage>
        <taxon>Bacteria</taxon>
        <taxon>Pseudomonadati</taxon>
        <taxon>Pseudomonadota</taxon>
        <taxon>Betaproteobacteria</taxon>
        <taxon>Burkholderiales</taxon>
        <taxon>Oxalobacteraceae</taxon>
        <taxon>Undibacterium</taxon>
    </lineage>
</organism>
<keyword evidence="1" id="KW-0472">Membrane</keyword>
<proteinExistence type="predicted"/>
<dbReference type="Proteomes" id="UP000654304">
    <property type="component" value="Unassembled WGS sequence"/>
</dbReference>
<evidence type="ECO:0000256" key="1">
    <source>
        <dbReference type="SAM" id="Phobius"/>
    </source>
</evidence>
<keyword evidence="1" id="KW-1133">Transmembrane helix</keyword>